<reference evidence="1 2" key="1">
    <citation type="submission" date="2020-09" db="EMBL/GenBank/DDBJ databases">
        <title>Characterization and genome sequencing of Ruminiclostridium sp. nov. MA18.</title>
        <authorList>
            <person name="Rettenmaier R."/>
            <person name="Kowollik M.-L."/>
            <person name="Liebl W."/>
            <person name="Zverlov V."/>
        </authorList>
    </citation>
    <scope>NUCLEOTIDE SEQUENCE [LARGE SCALE GENOMIC DNA]</scope>
    <source>
        <strain evidence="1 2">MA18</strain>
    </source>
</reference>
<evidence type="ECO:0000313" key="1">
    <source>
        <dbReference type="EMBL" id="QNU65451.1"/>
    </source>
</evidence>
<gene>
    <name evidence="1" type="ORF">EHE19_010960</name>
</gene>
<dbReference type="EMBL" id="CP061336">
    <property type="protein sequence ID" value="QNU65451.1"/>
    <property type="molecule type" value="Genomic_DNA"/>
</dbReference>
<dbReference type="KEGG" id="rher:EHE19_010960"/>
<protein>
    <submittedName>
        <fullName evidence="1">Uncharacterized protein</fullName>
    </submittedName>
</protein>
<evidence type="ECO:0000313" key="2">
    <source>
        <dbReference type="Proteomes" id="UP000306409"/>
    </source>
</evidence>
<proteinExistence type="predicted"/>
<dbReference type="Proteomes" id="UP000306409">
    <property type="component" value="Chromosome"/>
</dbReference>
<sequence length="386" mass="45414">MQAIKNNGLCPNQMKWSMQLFTNPRFTVPDANGEVILYYYIPLAQSFDGLGKRVIYPYLATYPVFKPVNDCNVSCDSQKQMYDFLFESIETIYLDLSIINISYEPDDCYEYWQTNNTKPKLISKMQKIKKEFFAVYEYFIKMGLAGEVMQNSLFISKGNLRITQKNKDKLFAFGLVCDEKEEGYYFINNKYKEMFPAWKLHCSISKDNKISEHDVMNFLYGSLMDKKYTADEIFGRVGNPALISELEQYFLEKEYTCENSQLTVRYEKEYPNKQKAYMNISYDFRKVSPMIFEFKVPHFSKVLKFYDQMDAELKAMVFNRTKICDGCGYCNQTDKTGKRPRLTLLLELNGNTKPKCPLFPYFVWNGINKEMITKVKKLFEFAESVL</sequence>
<name>A0A7H1VJ89_9FIRM</name>
<accession>A0A7H1VJ89</accession>
<dbReference type="AlphaFoldDB" id="A0A7H1VJ89"/>
<dbReference type="RefSeq" id="WP_190530263.1">
    <property type="nucleotide sequence ID" value="NZ_CP061336.1"/>
</dbReference>
<keyword evidence="2" id="KW-1185">Reference proteome</keyword>
<organism evidence="1 2">
    <name type="scientific">Ruminiclostridium herbifermentans</name>
    <dbReference type="NCBI Taxonomy" id="2488810"/>
    <lineage>
        <taxon>Bacteria</taxon>
        <taxon>Bacillati</taxon>
        <taxon>Bacillota</taxon>
        <taxon>Clostridia</taxon>
        <taxon>Eubacteriales</taxon>
        <taxon>Oscillospiraceae</taxon>
        <taxon>Ruminiclostridium</taxon>
    </lineage>
</organism>